<dbReference type="Proteomes" id="UP001141806">
    <property type="component" value="Unassembled WGS sequence"/>
</dbReference>
<keyword evidence="2" id="KW-0804">Transcription</keyword>
<proteinExistence type="inferred from homology"/>
<comment type="caution">
    <text evidence="3">Lacks conserved residue(s) required for the propagation of feature annotation.</text>
</comment>
<dbReference type="Pfam" id="PF03514">
    <property type="entry name" value="GRAS"/>
    <property type="match status" value="1"/>
</dbReference>
<name>A0A9Q0R3C9_9MAGN</name>
<evidence type="ECO:0000256" key="1">
    <source>
        <dbReference type="ARBA" id="ARBA00023015"/>
    </source>
</evidence>
<evidence type="ECO:0000313" key="4">
    <source>
        <dbReference type="EMBL" id="KAJ4981492.1"/>
    </source>
</evidence>
<gene>
    <name evidence="4" type="ORF">NE237_032329</name>
</gene>
<dbReference type="InterPro" id="IPR005202">
    <property type="entry name" value="TF_GRAS"/>
</dbReference>
<evidence type="ECO:0000256" key="3">
    <source>
        <dbReference type="PROSITE-ProRule" id="PRU01191"/>
    </source>
</evidence>
<keyword evidence="5" id="KW-1185">Reference proteome</keyword>
<evidence type="ECO:0000256" key="2">
    <source>
        <dbReference type="ARBA" id="ARBA00023163"/>
    </source>
</evidence>
<dbReference type="EMBL" id="JAMYWD010000001">
    <property type="protein sequence ID" value="KAJ4981492.1"/>
    <property type="molecule type" value="Genomic_DNA"/>
</dbReference>
<evidence type="ECO:0000313" key="5">
    <source>
        <dbReference type="Proteomes" id="UP001141806"/>
    </source>
</evidence>
<organism evidence="4 5">
    <name type="scientific">Protea cynaroides</name>
    <dbReference type="NCBI Taxonomy" id="273540"/>
    <lineage>
        <taxon>Eukaryota</taxon>
        <taxon>Viridiplantae</taxon>
        <taxon>Streptophyta</taxon>
        <taxon>Embryophyta</taxon>
        <taxon>Tracheophyta</taxon>
        <taxon>Spermatophyta</taxon>
        <taxon>Magnoliopsida</taxon>
        <taxon>Proteales</taxon>
        <taxon>Proteaceae</taxon>
        <taxon>Protea</taxon>
    </lineage>
</organism>
<sequence length="192" mass="22321">MRTRRERERKKRKGRGASFFCLDDDSGSELSSPYGNTEKNLASYFFQTLFYRIIDSWEHYYHTFTSASDKTCSFDSTRKMLLKFQEVSPWITFGHVACNGAILEALKGAHLVGLLDIAVSTNQCQYLGSTPIEWGVSLIERWKDPRWERDLLLEHQCFLESDQSSCFFILNLFLLNGPALSLLQWHTDRNEE</sequence>
<protein>
    <submittedName>
        <fullName evidence="4">Uncharacterized protein</fullName>
    </submittedName>
</protein>
<dbReference type="AlphaFoldDB" id="A0A9Q0R3C9"/>
<dbReference type="PANTHER" id="PTHR31636">
    <property type="entry name" value="OSJNBA0084A10.13 PROTEIN-RELATED"/>
    <property type="match status" value="1"/>
</dbReference>
<reference evidence="4" key="1">
    <citation type="journal article" date="2023" name="Plant J.">
        <title>The genome of the king protea, Protea cynaroides.</title>
        <authorList>
            <person name="Chang J."/>
            <person name="Duong T.A."/>
            <person name="Schoeman C."/>
            <person name="Ma X."/>
            <person name="Roodt D."/>
            <person name="Barker N."/>
            <person name="Li Z."/>
            <person name="Van de Peer Y."/>
            <person name="Mizrachi E."/>
        </authorList>
    </citation>
    <scope>NUCLEOTIDE SEQUENCE</scope>
    <source>
        <tissue evidence="4">Young leaves</tissue>
    </source>
</reference>
<comment type="caution">
    <text evidence="4">The sequence shown here is derived from an EMBL/GenBank/DDBJ whole genome shotgun (WGS) entry which is preliminary data.</text>
</comment>
<comment type="similarity">
    <text evidence="3">Belongs to the GRAS family.</text>
</comment>
<dbReference type="PROSITE" id="PS50985">
    <property type="entry name" value="GRAS"/>
    <property type="match status" value="1"/>
</dbReference>
<accession>A0A9Q0R3C9</accession>
<keyword evidence="1" id="KW-0805">Transcription regulation</keyword>